<keyword evidence="6" id="KW-0472">Membrane</keyword>
<evidence type="ECO:0000256" key="6">
    <source>
        <dbReference type="ARBA" id="ARBA00023136"/>
    </source>
</evidence>
<dbReference type="Pfam" id="PF00001">
    <property type="entry name" value="7tm_1"/>
    <property type="match status" value="1"/>
</dbReference>
<sequence length="325" mass="36848">MANNSTHFFAVPTDVLMFSVVFKFVAMIIGILGNMTVIIYAILTNKEKTATSYLVGNLALADLLVCVTFYPIWIIEFTLTILNIDSDQDLFCKLSRSTIWSLLFASVATLLAITVDRYFYIVKPLKYSLIVTKRRAFLAISGIWLTTCCLFVLSLVHWRMSDFRLRSFCDINDYIHHSIEILVGYLPLTLILILNIRILIIAEKQRKRILVETAVPAIATSDGQPANKISAIHGFFHAVKAVKTFSIVVAVLAFCVLTPTVLGTVIHYSNCSASCHQMWYVVCNYQLYGINSIVNAFIYGMRHVKYRKAYRYILLKILRCNQPGN</sequence>
<dbReference type="OrthoDB" id="5972537at2759"/>
<dbReference type="InterPro" id="IPR050569">
    <property type="entry name" value="TAAR"/>
</dbReference>
<evidence type="ECO:0000256" key="7">
    <source>
        <dbReference type="ARBA" id="ARBA00023170"/>
    </source>
</evidence>
<proteinExistence type="inferred from homology"/>
<dbReference type="GO" id="GO:0004930">
    <property type="term" value="F:G protein-coupled receptor activity"/>
    <property type="evidence" value="ECO:0007669"/>
    <property type="project" value="UniProtKB-KW"/>
</dbReference>
<dbReference type="Gene3D" id="1.20.1070.10">
    <property type="entry name" value="Rhodopsin 7-helix transmembrane proteins"/>
    <property type="match status" value="1"/>
</dbReference>
<dbReference type="PRINTS" id="PR00237">
    <property type="entry name" value="GPCRRHODOPSN"/>
</dbReference>
<evidence type="ECO:0000313" key="11">
    <source>
        <dbReference type="Proteomes" id="UP001152795"/>
    </source>
</evidence>
<comment type="similarity">
    <text evidence="9">Belongs to the G-protein coupled receptor 1 family.</text>
</comment>
<dbReference type="SUPFAM" id="SSF81321">
    <property type="entry name" value="Family A G protein-coupled receptor-like"/>
    <property type="match status" value="1"/>
</dbReference>
<evidence type="ECO:0000256" key="9">
    <source>
        <dbReference type="RuleBase" id="RU000688"/>
    </source>
</evidence>
<keyword evidence="5 9" id="KW-0297">G-protein coupled receptor</keyword>
<evidence type="ECO:0000313" key="10">
    <source>
        <dbReference type="EMBL" id="CAB4000455.1"/>
    </source>
</evidence>
<protein>
    <submittedName>
        <fullName evidence="10">Alpha-1A adrenergic receptor-like</fullName>
    </submittedName>
</protein>
<dbReference type="InterPro" id="IPR000276">
    <property type="entry name" value="GPCR_Rhodpsn"/>
</dbReference>
<dbReference type="CDD" id="cd00637">
    <property type="entry name" value="7tm_classA_rhodopsin-like"/>
    <property type="match status" value="1"/>
</dbReference>
<dbReference type="AlphaFoldDB" id="A0A6S7H451"/>
<comment type="caution">
    <text evidence="10">The sequence shown here is derived from an EMBL/GenBank/DDBJ whole genome shotgun (WGS) entry which is preliminary data.</text>
</comment>
<evidence type="ECO:0000256" key="1">
    <source>
        <dbReference type="ARBA" id="ARBA00004651"/>
    </source>
</evidence>
<keyword evidence="2" id="KW-1003">Cell membrane</keyword>
<dbReference type="PANTHER" id="PTHR24249">
    <property type="entry name" value="HISTAMINE RECEPTOR-RELATED G-PROTEIN COUPLED RECEPTOR"/>
    <property type="match status" value="1"/>
</dbReference>
<dbReference type="Proteomes" id="UP001152795">
    <property type="component" value="Unassembled WGS sequence"/>
</dbReference>
<dbReference type="GO" id="GO:0005886">
    <property type="term" value="C:plasma membrane"/>
    <property type="evidence" value="ECO:0007669"/>
    <property type="project" value="UniProtKB-SubCell"/>
</dbReference>
<dbReference type="PROSITE" id="PS00237">
    <property type="entry name" value="G_PROTEIN_RECEP_F1_1"/>
    <property type="match status" value="1"/>
</dbReference>
<evidence type="ECO:0000256" key="8">
    <source>
        <dbReference type="ARBA" id="ARBA00023224"/>
    </source>
</evidence>
<gene>
    <name evidence="10" type="ORF">PACLA_8A063673</name>
</gene>
<name>A0A6S7H451_PARCT</name>
<keyword evidence="11" id="KW-1185">Reference proteome</keyword>
<dbReference type="EMBL" id="CACRXK020003841">
    <property type="protein sequence ID" value="CAB4000455.1"/>
    <property type="molecule type" value="Genomic_DNA"/>
</dbReference>
<evidence type="ECO:0000256" key="3">
    <source>
        <dbReference type="ARBA" id="ARBA00022692"/>
    </source>
</evidence>
<evidence type="ECO:0000256" key="4">
    <source>
        <dbReference type="ARBA" id="ARBA00022989"/>
    </source>
</evidence>
<accession>A0A6S7H451</accession>
<keyword evidence="8 9" id="KW-0807">Transducer</keyword>
<evidence type="ECO:0000256" key="2">
    <source>
        <dbReference type="ARBA" id="ARBA00022475"/>
    </source>
</evidence>
<keyword evidence="7 9" id="KW-0675">Receptor</keyword>
<keyword evidence="3 9" id="KW-0812">Transmembrane</keyword>
<evidence type="ECO:0000256" key="5">
    <source>
        <dbReference type="ARBA" id="ARBA00023040"/>
    </source>
</evidence>
<comment type="subcellular location">
    <subcellularLocation>
        <location evidence="1">Cell membrane</location>
        <topology evidence="1">Multi-pass membrane protein</topology>
    </subcellularLocation>
</comment>
<reference evidence="10" key="1">
    <citation type="submission" date="2020-04" db="EMBL/GenBank/DDBJ databases">
        <authorList>
            <person name="Alioto T."/>
            <person name="Alioto T."/>
            <person name="Gomez Garrido J."/>
        </authorList>
    </citation>
    <scope>NUCLEOTIDE SEQUENCE</scope>
    <source>
        <strain evidence="10">A484AB</strain>
    </source>
</reference>
<dbReference type="PROSITE" id="PS50262">
    <property type="entry name" value="G_PROTEIN_RECEP_F1_2"/>
    <property type="match status" value="1"/>
</dbReference>
<organism evidence="10 11">
    <name type="scientific">Paramuricea clavata</name>
    <name type="common">Red gorgonian</name>
    <name type="synonym">Violescent sea-whip</name>
    <dbReference type="NCBI Taxonomy" id="317549"/>
    <lineage>
        <taxon>Eukaryota</taxon>
        <taxon>Metazoa</taxon>
        <taxon>Cnidaria</taxon>
        <taxon>Anthozoa</taxon>
        <taxon>Octocorallia</taxon>
        <taxon>Malacalcyonacea</taxon>
        <taxon>Plexauridae</taxon>
        <taxon>Paramuricea</taxon>
    </lineage>
</organism>
<dbReference type="SMART" id="SM01381">
    <property type="entry name" value="7TM_GPCR_Srsx"/>
    <property type="match status" value="1"/>
</dbReference>
<dbReference type="InterPro" id="IPR017452">
    <property type="entry name" value="GPCR_Rhodpsn_7TM"/>
</dbReference>
<keyword evidence="4" id="KW-1133">Transmembrane helix</keyword>